<evidence type="ECO:0000256" key="5">
    <source>
        <dbReference type="ARBA" id="ARBA00023002"/>
    </source>
</evidence>
<evidence type="ECO:0000313" key="9">
    <source>
        <dbReference type="EMBL" id="AAS51944.1"/>
    </source>
</evidence>
<dbReference type="GO" id="GO:0051213">
    <property type="term" value="F:dioxygenase activity"/>
    <property type="evidence" value="ECO:0007669"/>
    <property type="project" value="UniProtKB-KW"/>
</dbReference>
<name>Q75A94_EREGS</name>
<dbReference type="GO" id="GO:0046872">
    <property type="term" value="F:metal ion binding"/>
    <property type="evidence" value="ECO:0007669"/>
    <property type="project" value="UniProtKB-KW"/>
</dbReference>
<dbReference type="FunCoup" id="Q75A94">
    <property type="interactions" value="688"/>
</dbReference>
<evidence type="ECO:0000256" key="4">
    <source>
        <dbReference type="ARBA" id="ARBA00022964"/>
    </source>
</evidence>
<dbReference type="HOGENOM" id="CLU_021859_0_1_1"/>
<feature type="domain" description="TauD/TfdA-like" evidence="8">
    <location>
        <begin position="194"/>
        <end position="453"/>
    </location>
</feature>
<dbReference type="Gene3D" id="3.30.2020.30">
    <property type="match status" value="1"/>
</dbReference>
<dbReference type="InterPro" id="IPR038492">
    <property type="entry name" value="GBBH-like_N_sf"/>
</dbReference>
<keyword evidence="5" id="KW-0560">Oxidoreductase</keyword>
<dbReference type="EMBL" id="AE016817">
    <property type="protein sequence ID" value="AAS51944.1"/>
    <property type="molecule type" value="Genomic_DNA"/>
</dbReference>
<comment type="similarity">
    <text evidence="2">Belongs to the gamma-BBH/TMLD family.</text>
</comment>
<dbReference type="PANTHER" id="PTHR10696">
    <property type="entry name" value="GAMMA-BUTYROBETAINE HYDROXYLASE-RELATED"/>
    <property type="match status" value="1"/>
</dbReference>
<sequence length="472" mass="53384">MHFSKAIQTTRQIGRGLLLARKQSNGPMGLRPGAQQPDAAGEQVHSAGSVVNTMFNKHSTTVTYTWPGREEPQTVAFSNVFLRDASRSPASVDAVSSQKLFTTGAVLANEQATVPHSVAVTADGRAIEIGWGDGDMYAYPLEFIHQHSGTEPLQRTPRQPPVLWDKQLLKTNIADLLSIDYESFMAPDCDGKLYQTLVNLQKYGISFITNIPDETTSELDSWYVKTIAERIGNIRHTFYGELFDVINKAGAENIAYTNVPLPLHMDLLYLETVPGWQLLHAIRNSTGATDLGMNYFADAFHAARYVRETDSDAYDALTHMPVNYGYNRDDKRYYRSRPVIEEHEFGEGTSLSSQFNRLIKCVNYSPPFQKPFTYGIWEKPKGAEVSTPQGKLTERFVFRDFQRGLRLFEQYINNPENQFRVKLPEGTCVIFNNRRILHARTGFTGERWLKGCYLDSDSVLSKLQYLEEKYGG</sequence>
<evidence type="ECO:0000256" key="6">
    <source>
        <dbReference type="ARBA" id="ARBA00023004"/>
    </source>
</evidence>
<reference evidence="10" key="2">
    <citation type="journal article" date="2013" name="G3 (Bethesda)">
        <title>Genomes of Ashbya fungi isolated from insects reveal four mating-type loci, numerous translocations, lack of transposons, and distinct gene duplications.</title>
        <authorList>
            <person name="Dietrich F.S."/>
            <person name="Voegeli S."/>
            <person name="Kuo S."/>
            <person name="Philippsen P."/>
        </authorList>
    </citation>
    <scope>GENOME REANNOTATION</scope>
    <source>
        <strain evidence="10">ATCC 10895 / CBS 109.51 / FGSC 9923 / NRRL Y-1056</strain>
    </source>
</reference>
<dbReference type="eggNOG" id="KOG3888">
    <property type="taxonomic scope" value="Eukaryota"/>
</dbReference>
<dbReference type="KEGG" id="ago:AGOS_ADR024W"/>
<dbReference type="InParanoid" id="Q75A94"/>
<feature type="region of interest" description="Disordered" evidence="7">
    <location>
        <begin position="23"/>
        <end position="42"/>
    </location>
</feature>
<dbReference type="SUPFAM" id="SSF51197">
    <property type="entry name" value="Clavaminate synthase-like"/>
    <property type="match status" value="1"/>
</dbReference>
<dbReference type="STRING" id="284811.Q75A94"/>
<accession>Q75A94</accession>
<dbReference type="AlphaFoldDB" id="Q75A94"/>
<dbReference type="InterPro" id="IPR042098">
    <property type="entry name" value="TauD-like_sf"/>
</dbReference>
<dbReference type="GeneID" id="4620269"/>
<evidence type="ECO:0000256" key="1">
    <source>
        <dbReference type="ARBA" id="ARBA00001954"/>
    </source>
</evidence>
<evidence type="ECO:0000313" key="10">
    <source>
        <dbReference type="Proteomes" id="UP000000591"/>
    </source>
</evidence>
<dbReference type="Proteomes" id="UP000000591">
    <property type="component" value="Chromosome IV"/>
</dbReference>
<evidence type="ECO:0000259" key="8">
    <source>
        <dbReference type="Pfam" id="PF02668"/>
    </source>
</evidence>
<organism evidence="9 10">
    <name type="scientific">Eremothecium gossypii (strain ATCC 10895 / CBS 109.51 / FGSC 9923 / NRRL Y-1056)</name>
    <name type="common">Yeast</name>
    <name type="synonym">Ashbya gossypii</name>
    <dbReference type="NCBI Taxonomy" id="284811"/>
    <lineage>
        <taxon>Eukaryota</taxon>
        <taxon>Fungi</taxon>
        <taxon>Dikarya</taxon>
        <taxon>Ascomycota</taxon>
        <taxon>Saccharomycotina</taxon>
        <taxon>Saccharomycetes</taxon>
        <taxon>Saccharomycetales</taxon>
        <taxon>Saccharomycetaceae</taxon>
        <taxon>Eremothecium</taxon>
    </lineage>
</organism>
<dbReference type="RefSeq" id="NP_984120.1">
    <property type="nucleotide sequence ID" value="NM_209473.2"/>
</dbReference>
<keyword evidence="4" id="KW-0223">Dioxygenase</keyword>
<keyword evidence="6" id="KW-0408">Iron</keyword>
<dbReference type="GO" id="GO:0005739">
    <property type="term" value="C:mitochondrion"/>
    <property type="evidence" value="ECO:0000318"/>
    <property type="project" value="GO_Central"/>
</dbReference>
<evidence type="ECO:0000256" key="2">
    <source>
        <dbReference type="ARBA" id="ARBA00008654"/>
    </source>
</evidence>
<gene>
    <name evidence="9" type="ORF">AGOS_ADR024W</name>
</gene>
<dbReference type="CDD" id="cd00250">
    <property type="entry name" value="CAS_like"/>
    <property type="match status" value="1"/>
</dbReference>
<dbReference type="OrthoDB" id="406634at2759"/>
<keyword evidence="10" id="KW-1185">Reference proteome</keyword>
<dbReference type="PANTHER" id="PTHR10696:SF25">
    <property type="entry name" value="OXIDOREDUCTASE AIM17-RELATED"/>
    <property type="match status" value="1"/>
</dbReference>
<dbReference type="GO" id="GO:0007005">
    <property type="term" value="P:mitochondrion organization"/>
    <property type="evidence" value="ECO:0007669"/>
    <property type="project" value="EnsemblFungi"/>
</dbReference>
<proteinExistence type="inferred from homology"/>
<keyword evidence="3" id="KW-0479">Metal-binding</keyword>
<dbReference type="GO" id="GO:0045329">
    <property type="term" value="P:carnitine biosynthetic process"/>
    <property type="evidence" value="ECO:0000318"/>
    <property type="project" value="GO_Central"/>
</dbReference>
<reference evidence="9 10" key="1">
    <citation type="journal article" date="2004" name="Science">
        <title>The Ashbya gossypii genome as a tool for mapping the ancient Saccharomyces cerevisiae genome.</title>
        <authorList>
            <person name="Dietrich F.S."/>
            <person name="Voegeli S."/>
            <person name="Brachat S."/>
            <person name="Lerch A."/>
            <person name="Gates K."/>
            <person name="Steiner S."/>
            <person name="Mohr C."/>
            <person name="Pohlmann R."/>
            <person name="Luedi P."/>
            <person name="Choi S."/>
            <person name="Wing R.A."/>
            <person name="Flavier A."/>
            <person name="Gaffney T.D."/>
            <person name="Philippsen P."/>
        </authorList>
    </citation>
    <scope>NUCLEOTIDE SEQUENCE [LARGE SCALE GENOMIC DNA]</scope>
    <source>
        <strain evidence="10">ATCC 10895 / CBS 109.51 / FGSC 9923 / NRRL Y-1056</strain>
    </source>
</reference>
<evidence type="ECO:0000256" key="7">
    <source>
        <dbReference type="SAM" id="MobiDB-lite"/>
    </source>
</evidence>
<evidence type="ECO:0000256" key="3">
    <source>
        <dbReference type="ARBA" id="ARBA00022723"/>
    </source>
</evidence>
<dbReference type="InterPro" id="IPR050411">
    <property type="entry name" value="AlphaKG_dependent_hydroxylases"/>
</dbReference>
<dbReference type="OMA" id="VHITWPN"/>
<dbReference type="InterPro" id="IPR003819">
    <property type="entry name" value="TauD/TfdA-like"/>
</dbReference>
<dbReference type="Gene3D" id="3.60.130.10">
    <property type="entry name" value="Clavaminate synthase-like"/>
    <property type="match status" value="1"/>
</dbReference>
<dbReference type="Pfam" id="PF02668">
    <property type="entry name" value="TauD"/>
    <property type="match status" value="1"/>
</dbReference>
<comment type="cofactor">
    <cofactor evidence="1">
        <name>Fe(2+)</name>
        <dbReference type="ChEBI" id="CHEBI:29033"/>
    </cofactor>
</comment>
<protein>
    <submittedName>
        <fullName evidence="9">ADR024Wp</fullName>
    </submittedName>
</protein>